<dbReference type="AlphaFoldDB" id="A0A8H3L2R7"/>
<comment type="caution">
    <text evidence="2">The sequence shown here is derived from an EMBL/GenBank/DDBJ whole genome shotgun (WGS) entry which is preliminary data.</text>
</comment>
<protein>
    <submittedName>
        <fullName evidence="2">Uncharacterized protein</fullName>
    </submittedName>
</protein>
<evidence type="ECO:0000313" key="2">
    <source>
        <dbReference type="EMBL" id="GES78240.1"/>
    </source>
</evidence>
<evidence type="ECO:0000256" key="1">
    <source>
        <dbReference type="SAM" id="Phobius"/>
    </source>
</evidence>
<gene>
    <name evidence="2" type="ORF">RCL2_000555300</name>
</gene>
<dbReference type="EMBL" id="BLAL01000036">
    <property type="protein sequence ID" value="GES78240.1"/>
    <property type="molecule type" value="Genomic_DNA"/>
</dbReference>
<keyword evidence="1" id="KW-0472">Membrane</keyword>
<feature type="transmembrane region" description="Helical" evidence="1">
    <location>
        <begin position="20"/>
        <end position="39"/>
    </location>
</feature>
<reference evidence="2" key="1">
    <citation type="submission" date="2019-10" db="EMBL/GenBank/DDBJ databases">
        <title>Conservation and host-specific expression of non-tandemly repeated heterogenous ribosome RNA gene in arbuscular mycorrhizal fungi.</title>
        <authorList>
            <person name="Maeda T."/>
            <person name="Kobayashi Y."/>
            <person name="Nakagawa T."/>
            <person name="Ezawa T."/>
            <person name="Yamaguchi K."/>
            <person name="Bino T."/>
            <person name="Nishimoto Y."/>
            <person name="Shigenobu S."/>
            <person name="Kawaguchi M."/>
        </authorList>
    </citation>
    <scope>NUCLEOTIDE SEQUENCE</scope>
    <source>
        <strain evidence="2">HR1</strain>
    </source>
</reference>
<keyword evidence="1" id="KW-0812">Transmembrane</keyword>
<sequence length="375" mass="42353">MHKLSSESRLYKALNGNVGLLAIFFGLISFIVILTIYVIRTYQAYYRNGPPSYVTGYTQNFSTKFLRLIVGFLFSAGFVVFGYYDINKMLTGDPLVSMKVENNTYSPSILFCSDDIKPNILGAYFYDSFYDMDNAQPSANLSNSFSNNNDNITVGKGSIKKNCILFNDTLFTKPKGKIGGTYNFALSNNTNLVFIGDFNDIDIFHSFLQGNAYSDIGMLSITSPNTLFTYEETRNKELDGGRTHRCYRINDIGGLPKVNSTTYNTYNITVIAPFGVLSAIEEPPLDLNRCFGNIGGYLTICCGIYRFLFGSGKMNPFGFVTKYYFQYTDLVIRVNNDLEKGNVEQKIKHCNKVRDILLLFSFSLPVHNIEKCQYK</sequence>
<dbReference type="Proteomes" id="UP000615446">
    <property type="component" value="Unassembled WGS sequence"/>
</dbReference>
<evidence type="ECO:0000313" key="3">
    <source>
        <dbReference type="Proteomes" id="UP000615446"/>
    </source>
</evidence>
<proteinExistence type="predicted"/>
<keyword evidence="1" id="KW-1133">Transmembrane helix</keyword>
<organism evidence="2 3">
    <name type="scientific">Rhizophagus clarus</name>
    <dbReference type="NCBI Taxonomy" id="94130"/>
    <lineage>
        <taxon>Eukaryota</taxon>
        <taxon>Fungi</taxon>
        <taxon>Fungi incertae sedis</taxon>
        <taxon>Mucoromycota</taxon>
        <taxon>Glomeromycotina</taxon>
        <taxon>Glomeromycetes</taxon>
        <taxon>Glomerales</taxon>
        <taxon>Glomeraceae</taxon>
        <taxon>Rhizophagus</taxon>
    </lineage>
</organism>
<feature type="transmembrane region" description="Helical" evidence="1">
    <location>
        <begin position="65"/>
        <end position="84"/>
    </location>
</feature>
<name>A0A8H3L2R7_9GLOM</name>
<accession>A0A8H3L2R7</accession>